<dbReference type="AlphaFoldDB" id="A0A0A9ALV7"/>
<reference evidence="1" key="2">
    <citation type="journal article" date="2015" name="Data Brief">
        <title>Shoot transcriptome of the giant reed, Arundo donax.</title>
        <authorList>
            <person name="Barrero R.A."/>
            <person name="Guerrero F.D."/>
            <person name="Moolhuijzen P."/>
            <person name="Goolsby J.A."/>
            <person name="Tidwell J."/>
            <person name="Bellgard S.E."/>
            <person name="Bellgard M.I."/>
        </authorList>
    </citation>
    <scope>NUCLEOTIDE SEQUENCE</scope>
    <source>
        <tissue evidence="1">Shoot tissue taken approximately 20 cm above the soil surface</tissue>
    </source>
</reference>
<sequence length="23" mass="2416">MATPLSTTTSLPQLEVAPAFLAR</sequence>
<evidence type="ECO:0000313" key="1">
    <source>
        <dbReference type="EMBL" id="JAD52674.1"/>
    </source>
</evidence>
<accession>A0A0A9ALV7</accession>
<protein>
    <submittedName>
        <fullName evidence="1">Uncharacterized protein</fullName>
    </submittedName>
</protein>
<dbReference type="EMBL" id="GBRH01245221">
    <property type="protein sequence ID" value="JAD52674.1"/>
    <property type="molecule type" value="Transcribed_RNA"/>
</dbReference>
<organism evidence="1">
    <name type="scientific">Arundo donax</name>
    <name type="common">Giant reed</name>
    <name type="synonym">Donax arundinaceus</name>
    <dbReference type="NCBI Taxonomy" id="35708"/>
    <lineage>
        <taxon>Eukaryota</taxon>
        <taxon>Viridiplantae</taxon>
        <taxon>Streptophyta</taxon>
        <taxon>Embryophyta</taxon>
        <taxon>Tracheophyta</taxon>
        <taxon>Spermatophyta</taxon>
        <taxon>Magnoliopsida</taxon>
        <taxon>Liliopsida</taxon>
        <taxon>Poales</taxon>
        <taxon>Poaceae</taxon>
        <taxon>PACMAD clade</taxon>
        <taxon>Arundinoideae</taxon>
        <taxon>Arundineae</taxon>
        <taxon>Arundo</taxon>
    </lineage>
</organism>
<reference evidence="1" key="1">
    <citation type="submission" date="2014-09" db="EMBL/GenBank/DDBJ databases">
        <authorList>
            <person name="Magalhaes I.L.F."/>
            <person name="Oliveira U."/>
            <person name="Santos F.R."/>
            <person name="Vidigal T.H.D.A."/>
            <person name="Brescovit A.D."/>
            <person name="Santos A.J."/>
        </authorList>
    </citation>
    <scope>NUCLEOTIDE SEQUENCE</scope>
    <source>
        <tissue evidence="1">Shoot tissue taken approximately 20 cm above the soil surface</tissue>
    </source>
</reference>
<name>A0A0A9ALV7_ARUDO</name>
<proteinExistence type="predicted"/>